<keyword evidence="6" id="KW-0694">RNA-binding</keyword>
<feature type="domain" description="RAI1-like" evidence="7">
    <location>
        <begin position="53"/>
        <end position="124"/>
    </location>
</feature>
<keyword evidence="6" id="KW-0378">Hydrolase</keyword>
<dbReference type="AlphaFoldDB" id="A0AAD7XS78"/>
<comment type="subcellular location">
    <subcellularLocation>
        <location evidence="6">Nucleus</location>
    </subcellularLocation>
</comment>
<dbReference type="InterPro" id="IPR039039">
    <property type="entry name" value="RAI1-like_fam"/>
</dbReference>
<sequence>MLLRLLGASSAGSMIHITWIRLRMMMDWMGLSKGFAPLTKGIVQPWMILEYSSQCMHLDTLLDTLMTARLNGAPDVDHVDSVTWRGIMTKIFCTPFTRNEPWKLRATRCKNTLFMEEQATDQKLR</sequence>
<keyword evidence="6" id="KW-0539">Nucleus</keyword>
<organism evidence="8 9">
    <name type="scientific">Lichtheimia ornata</name>
    <dbReference type="NCBI Taxonomy" id="688661"/>
    <lineage>
        <taxon>Eukaryota</taxon>
        <taxon>Fungi</taxon>
        <taxon>Fungi incertae sedis</taxon>
        <taxon>Mucoromycota</taxon>
        <taxon>Mucoromycotina</taxon>
        <taxon>Mucoromycetes</taxon>
        <taxon>Mucorales</taxon>
        <taxon>Lichtheimiaceae</taxon>
        <taxon>Lichtheimia</taxon>
    </lineage>
</organism>
<dbReference type="PANTHER" id="PTHR12395">
    <property type="entry name" value="DOM-3 RELATED"/>
    <property type="match status" value="1"/>
</dbReference>
<dbReference type="GO" id="GO:0000956">
    <property type="term" value="P:nuclear-transcribed mRNA catabolic process"/>
    <property type="evidence" value="ECO:0007669"/>
    <property type="project" value="TreeGrafter"/>
</dbReference>
<keyword evidence="6" id="KW-0540">Nuclease</keyword>
<dbReference type="GO" id="GO:0000166">
    <property type="term" value="F:nucleotide binding"/>
    <property type="evidence" value="ECO:0007669"/>
    <property type="project" value="UniProtKB-KW"/>
</dbReference>
<gene>
    <name evidence="8" type="ORF">O0I10_011860</name>
</gene>
<keyword evidence="9" id="KW-1185">Reference proteome</keyword>
<dbReference type="RefSeq" id="XP_058337449.1">
    <property type="nucleotide sequence ID" value="XM_058491821.1"/>
</dbReference>
<dbReference type="GO" id="GO:0046872">
    <property type="term" value="F:metal ion binding"/>
    <property type="evidence" value="ECO:0007669"/>
    <property type="project" value="UniProtKB-KW"/>
</dbReference>
<keyword evidence="6" id="KW-0479">Metal-binding</keyword>
<dbReference type="PANTHER" id="PTHR12395:SF9">
    <property type="entry name" value="DECAPPING AND EXORIBONUCLEASE PROTEIN"/>
    <property type="match status" value="1"/>
</dbReference>
<comment type="cofactor">
    <cofactor evidence="1 6">
        <name>a divalent metal cation</name>
        <dbReference type="ChEBI" id="CHEBI:60240"/>
    </cofactor>
</comment>
<dbReference type="InterPro" id="IPR013961">
    <property type="entry name" value="RAI1"/>
</dbReference>
<evidence type="ECO:0000313" key="8">
    <source>
        <dbReference type="EMBL" id="KAJ8652535.1"/>
    </source>
</evidence>
<evidence type="ECO:0000256" key="3">
    <source>
        <dbReference type="ARBA" id="ARBA00044676"/>
    </source>
</evidence>
<evidence type="ECO:0000256" key="1">
    <source>
        <dbReference type="ARBA" id="ARBA00001968"/>
    </source>
</evidence>
<dbReference type="GO" id="GO:0005829">
    <property type="term" value="C:cytosol"/>
    <property type="evidence" value="ECO:0007669"/>
    <property type="project" value="TreeGrafter"/>
</dbReference>
<dbReference type="EMBL" id="JARTCD010000102">
    <property type="protein sequence ID" value="KAJ8652535.1"/>
    <property type="molecule type" value="Genomic_DNA"/>
</dbReference>
<comment type="similarity">
    <text evidence="2 6">Belongs to the DXO/Dom3Z family.</text>
</comment>
<comment type="catalytic activity">
    <reaction evidence="3">
        <text>a 5'-end (N(7)-methyl 5'-triphosphoguanosine)-ribonucleoside-ribonucleotide in mRNA + H2O = a (N(7)-methyl 5'-triphosphoguanosine)-nucleoside + a 5'-end phospho-ribonucleoside in mRNA + H(+)</text>
        <dbReference type="Rhea" id="RHEA:66928"/>
        <dbReference type="Rhea" id="RHEA-COMP:15692"/>
        <dbReference type="Rhea" id="RHEA-COMP:17313"/>
        <dbReference type="ChEBI" id="CHEBI:15377"/>
        <dbReference type="ChEBI" id="CHEBI:15378"/>
        <dbReference type="ChEBI" id="CHEBI:138282"/>
        <dbReference type="ChEBI" id="CHEBI:172876"/>
        <dbReference type="ChEBI" id="CHEBI:172877"/>
    </reaction>
    <physiologicalReaction direction="left-to-right" evidence="3">
        <dbReference type="Rhea" id="RHEA:66929"/>
    </physiologicalReaction>
</comment>
<comment type="caution">
    <text evidence="8">The sequence shown here is derived from an EMBL/GenBank/DDBJ whole genome shotgun (WGS) entry which is preliminary data.</text>
</comment>
<dbReference type="GO" id="GO:0034353">
    <property type="term" value="F:mRNA 5'-diphosphatase activity"/>
    <property type="evidence" value="ECO:0007669"/>
    <property type="project" value="TreeGrafter"/>
</dbReference>
<dbReference type="Proteomes" id="UP001234581">
    <property type="component" value="Unassembled WGS sequence"/>
</dbReference>
<evidence type="ECO:0000256" key="2">
    <source>
        <dbReference type="ARBA" id="ARBA00006562"/>
    </source>
</evidence>
<dbReference type="GO" id="GO:0003723">
    <property type="term" value="F:RNA binding"/>
    <property type="evidence" value="ECO:0007669"/>
    <property type="project" value="UniProtKB-KW"/>
</dbReference>
<reference evidence="8 9" key="1">
    <citation type="submission" date="2023-03" db="EMBL/GenBank/DDBJ databases">
        <title>Genome sequence of Lichtheimia ornata CBS 291.66.</title>
        <authorList>
            <person name="Mohabir J.T."/>
            <person name="Shea T.P."/>
            <person name="Kurbessoian T."/>
            <person name="Berby B."/>
            <person name="Fontaine J."/>
            <person name="Livny J."/>
            <person name="Gnirke A."/>
            <person name="Stajich J.E."/>
            <person name="Cuomo C.A."/>
        </authorList>
    </citation>
    <scope>NUCLEOTIDE SEQUENCE [LARGE SCALE GENOMIC DNA]</scope>
    <source>
        <strain evidence="8">CBS 291.66</strain>
    </source>
</reference>
<evidence type="ECO:0000256" key="5">
    <source>
        <dbReference type="ARBA" id="ARBA00048124"/>
    </source>
</evidence>
<evidence type="ECO:0000256" key="4">
    <source>
        <dbReference type="ARBA" id="ARBA00044692"/>
    </source>
</evidence>
<dbReference type="Pfam" id="PF08652">
    <property type="entry name" value="RAI1"/>
    <property type="match status" value="1"/>
</dbReference>
<keyword evidence="6" id="KW-0547">Nucleotide-binding</keyword>
<protein>
    <recommendedName>
        <fullName evidence="6">Decapping nuclease</fullName>
        <ecNumber evidence="6">3.6.1.-</ecNumber>
    </recommendedName>
</protein>
<evidence type="ECO:0000256" key="6">
    <source>
        <dbReference type="RuleBase" id="RU367113"/>
    </source>
</evidence>
<dbReference type="GO" id="GO:0005634">
    <property type="term" value="C:nucleus"/>
    <property type="evidence" value="ECO:0007669"/>
    <property type="project" value="UniProtKB-SubCell"/>
</dbReference>
<dbReference type="GO" id="GO:0004518">
    <property type="term" value="F:nuclease activity"/>
    <property type="evidence" value="ECO:0007669"/>
    <property type="project" value="UniProtKB-KW"/>
</dbReference>
<evidence type="ECO:0000259" key="7">
    <source>
        <dbReference type="Pfam" id="PF08652"/>
    </source>
</evidence>
<name>A0AAD7XS78_9FUNG</name>
<dbReference type="EC" id="3.6.1.-" evidence="6"/>
<evidence type="ECO:0000313" key="9">
    <source>
        <dbReference type="Proteomes" id="UP001234581"/>
    </source>
</evidence>
<comment type="function">
    <text evidence="6">Decapping enzyme for NAD-capped RNAs: specifically hydrolyzes the nicotinamide adenine dinucleotide (NAD) cap from a subset of RNAs by removing the entire NAD moiety from the 5'-end of an NAD-capped RNA.</text>
</comment>
<accession>A0AAD7XS78</accession>
<comment type="catalytic activity">
    <reaction evidence="4">
        <text>a 5'-end triphospho-ribonucleoside in mRNA + H2O = a 5'-end phospho-ribonucleoside in mRNA + diphosphate + H(+)</text>
        <dbReference type="Rhea" id="RHEA:78683"/>
        <dbReference type="Rhea" id="RHEA-COMP:15692"/>
        <dbReference type="Rhea" id="RHEA-COMP:17164"/>
        <dbReference type="ChEBI" id="CHEBI:15377"/>
        <dbReference type="ChEBI" id="CHEBI:15378"/>
        <dbReference type="ChEBI" id="CHEBI:33019"/>
        <dbReference type="ChEBI" id="CHEBI:138282"/>
        <dbReference type="ChEBI" id="CHEBI:167618"/>
    </reaction>
    <physiologicalReaction direction="left-to-right" evidence="4">
        <dbReference type="Rhea" id="RHEA:78684"/>
    </physiologicalReaction>
</comment>
<dbReference type="GO" id="GO:0110155">
    <property type="term" value="P:NAD-cap decapping"/>
    <property type="evidence" value="ECO:0007669"/>
    <property type="project" value="TreeGrafter"/>
</dbReference>
<comment type="catalytic activity">
    <reaction evidence="5">
        <text>a 5'-end NAD(+)-phospho-ribonucleoside in mRNA + H2O = a 5'-end phospho-ribonucleoside in mRNA + NAD(+) + H(+)</text>
        <dbReference type="Rhea" id="RHEA:60880"/>
        <dbReference type="Rhea" id="RHEA-COMP:15692"/>
        <dbReference type="Rhea" id="RHEA-COMP:15698"/>
        <dbReference type="ChEBI" id="CHEBI:15377"/>
        <dbReference type="ChEBI" id="CHEBI:15378"/>
        <dbReference type="ChEBI" id="CHEBI:57540"/>
        <dbReference type="ChEBI" id="CHEBI:138282"/>
        <dbReference type="ChEBI" id="CHEBI:144029"/>
    </reaction>
    <physiologicalReaction direction="left-to-right" evidence="5">
        <dbReference type="Rhea" id="RHEA:60881"/>
    </physiologicalReaction>
</comment>
<dbReference type="GeneID" id="83219258"/>
<proteinExistence type="inferred from homology"/>